<feature type="transmembrane region" description="Helical" evidence="4">
    <location>
        <begin position="135"/>
        <end position="161"/>
    </location>
</feature>
<name>A0ABT6YEP5_9BACT</name>
<dbReference type="SMART" id="SM00342">
    <property type="entry name" value="HTH_ARAC"/>
    <property type="match status" value="1"/>
</dbReference>
<feature type="transmembrane region" description="Helical" evidence="4">
    <location>
        <begin position="181"/>
        <end position="201"/>
    </location>
</feature>
<feature type="domain" description="HTH araC/xylS-type" evidence="5">
    <location>
        <begin position="280"/>
        <end position="384"/>
    </location>
</feature>
<feature type="transmembrane region" description="Helical" evidence="4">
    <location>
        <begin position="61"/>
        <end position="82"/>
    </location>
</feature>
<feature type="transmembrane region" description="Helical" evidence="4">
    <location>
        <begin position="213"/>
        <end position="235"/>
    </location>
</feature>
<evidence type="ECO:0000256" key="3">
    <source>
        <dbReference type="ARBA" id="ARBA00023163"/>
    </source>
</evidence>
<dbReference type="Proteomes" id="UP001236507">
    <property type="component" value="Unassembled WGS sequence"/>
</dbReference>
<feature type="transmembrane region" description="Helical" evidence="4">
    <location>
        <begin position="30"/>
        <end position="49"/>
    </location>
</feature>
<proteinExistence type="predicted"/>
<evidence type="ECO:0000256" key="4">
    <source>
        <dbReference type="SAM" id="Phobius"/>
    </source>
</evidence>
<keyword evidence="4" id="KW-1133">Transmembrane helix</keyword>
<dbReference type="Pfam" id="PF12833">
    <property type="entry name" value="HTH_18"/>
    <property type="match status" value="1"/>
</dbReference>
<keyword evidence="3" id="KW-0804">Transcription</keyword>
<dbReference type="EMBL" id="JASHIF010000024">
    <property type="protein sequence ID" value="MDI9861985.1"/>
    <property type="molecule type" value="Genomic_DNA"/>
</dbReference>
<protein>
    <submittedName>
        <fullName evidence="6">Helix-turn-helix domain-containing protein</fullName>
    </submittedName>
</protein>
<keyword evidence="4" id="KW-0812">Transmembrane</keyword>
<dbReference type="Gene3D" id="1.10.10.60">
    <property type="entry name" value="Homeodomain-like"/>
    <property type="match status" value="1"/>
</dbReference>
<dbReference type="PANTHER" id="PTHR43280:SF29">
    <property type="entry name" value="ARAC-FAMILY TRANSCRIPTIONAL REGULATOR"/>
    <property type="match status" value="1"/>
</dbReference>
<evidence type="ECO:0000313" key="7">
    <source>
        <dbReference type="Proteomes" id="UP001236507"/>
    </source>
</evidence>
<evidence type="ECO:0000256" key="2">
    <source>
        <dbReference type="ARBA" id="ARBA00023125"/>
    </source>
</evidence>
<dbReference type="PROSITE" id="PS01124">
    <property type="entry name" value="HTH_ARAC_FAMILY_2"/>
    <property type="match status" value="1"/>
</dbReference>
<keyword evidence="1" id="KW-0805">Transcription regulation</keyword>
<feature type="transmembrane region" description="Helical" evidence="4">
    <location>
        <begin position="94"/>
        <end position="114"/>
    </location>
</feature>
<dbReference type="InterPro" id="IPR020449">
    <property type="entry name" value="Tscrpt_reg_AraC-type_HTH"/>
</dbReference>
<evidence type="ECO:0000259" key="5">
    <source>
        <dbReference type="PROSITE" id="PS01124"/>
    </source>
</evidence>
<keyword evidence="2" id="KW-0238">DNA-binding</keyword>
<keyword evidence="7" id="KW-1185">Reference proteome</keyword>
<dbReference type="PRINTS" id="PR00032">
    <property type="entry name" value="HTHARAC"/>
</dbReference>
<dbReference type="SUPFAM" id="SSF46689">
    <property type="entry name" value="Homeodomain-like"/>
    <property type="match status" value="1"/>
</dbReference>
<reference evidence="6 7" key="1">
    <citation type="submission" date="2023-05" db="EMBL/GenBank/DDBJ databases">
        <title>Novel species of genus Flectobacillus isolated from stream in China.</title>
        <authorList>
            <person name="Lu H."/>
        </authorList>
    </citation>
    <scope>NUCLEOTIDE SEQUENCE [LARGE SCALE GENOMIC DNA]</scope>
    <source>
        <strain evidence="6 7">KCTC 42575</strain>
    </source>
</reference>
<evidence type="ECO:0000313" key="6">
    <source>
        <dbReference type="EMBL" id="MDI9861985.1"/>
    </source>
</evidence>
<dbReference type="InterPro" id="IPR018060">
    <property type="entry name" value="HTH_AraC"/>
</dbReference>
<sequence length="393" mass="45599">MTIILNLIAIAITLGSLTKAFTRPYSISKTIWGATSALWAWFLIMKVCITTHLIQEYPISGLLLVARPFYIIGPYLLYLFIVTQRAYTFTVKNVFFQVLPFFIVVIDLIPFYTMPFEQKIEIIKHIEAKDLFTKTFGWIPFVWIPYAQSALGLIYLGLVWKFVVRTQNTFTTQKLVPQWDVFYVVGFLLLYISNGYMYLLTNELLREVDQNPFMEKVSLIHSLMSFILFGSYFIIKDSSLRATKESLTEKYPLEELEELAKISTTKVDKEPDIVNLQDFELIKIALEKSKSYHNHKFTISELAMEVGIQPYAISNAINTVAKMNYNDFINSYRIKAFTQKVTSKEYQNYTIEAIANECGFKNKSTFFTAFKKQTGLTPNQYLKKHDMELKGEE</sequence>
<dbReference type="InterPro" id="IPR009057">
    <property type="entry name" value="Homeodomain-like_sf"/>
</dbReference>
<dbReference type="PANTHER" id="PTHR43280">
    <property type="entry name" value="ARAC-FAMILY TRANSCRIPTIONAL REGULATOR"/>
    <property type="match status" value="1"/>
</dbReference>
<evidence type="ECO:0000256" key="1">
    <source>
        <dbReference type="ARBA" id="ARBA00023015"/>
    </source>
</evidence>
<dbReference type="RefSeq" id="WP_283346317.1">
    <property type="nucleotide sequence ID" value="NZ_JASHIF010000024.1"/>
</dbReference>
<keyword evidence="4" id="KW-0472">Membrane</keyword>
<accession>A0ABT6YEP5</accession>
<gene>
    <name evidence="6" type="ORF">QM524_22370</name>
</gene>
<comment type="caution">
    <text evidence="6">The sequence shown here is derived from an EMBL/GenBank/DDBJ whole genome shotgun (WGS) entry which is preliminary data.</text>
</comment>
<organism evidence="6 7">
    <name type="scientific">Flectobacillus roseus</name>
    <dbReference type="NCBI Taxonomy" id="502259"/>
    <lineage>
        <taxon>Bacteria</taxon>
        <taxon>Pseudomonadati</taxon>
        <taxon>Bacteroidota</taxon>
        <taxon>Cytophagia</taxon>
        <taxon>Cytophagales</taxon>
        <taxon>Flectobacillaceae</taxon>
        <taxon>Flectobacillus</taxon>
    </lineage>
</organism>